<dbReference type="GO" id="GO:0004722">
    <property type="term" value="F:protein serine/threonine phosphatase activity"/>
    <property type="evidence" value="ECO:0007669"/>
    <property type="project" value="UniProtKB-EC"/>
</dbReference>
<reference evidence="2 3" key="1">
    <citation type="submission" date="2017-03" db="EMBL/GenBank/DDBJ databases">
        <title>Genome sequence of Sphingomonas dokdonensis DSM 21029.</title>
        <authorList>
            <person name="Poehlein A."/>
            <person name="Wuebbeler J.H."/>
            <person name="Steinbuechel A."/>
            <person name="Daniel R."/>
        </authorList>
    </citation>
    <scope>NUCLEOTIDE SEQUENCE [LARGE SCALE GENOMIC DNA]</scope>
    <source>
        <strain evidence="2 3">DSM 21029</strain>
    </source>
</reference>
<accession>A0A245ZFD5</accession>
<organism evidence="2 3">
    <name type="scientific">Sphingomonas dokdonensis</name>
    <dbReference type="NCBI Taxonomy" id="344880"/>
    <lineage>
        <taxon>Bacteria</taxon>
        <taxon>Pseudomonadati</taxon>
        <taxon>Pseudomonadota</taxon>
        <taxon>Alphaproteobacteria</taxon>
        <taxon>Sphingomonadales</taxon>
        <taxon>Sphingomonadaceae</taxon>
        <taxon>Sphingomonas</taxon>
    </lineage>
</organism>
<dbReference type="EMBL" id="NBBI01000006">
    <property type="protein sequence ID" value="OWK28455.1"/>
    <property type="molecule type" value="Genomic_DNA"/>
</dbReference>
<name>A0A245ZFD5_9SPHN</name>
<dbReference type="Proteomes" id="UP000197290">
    <property type="component" value="Unassembled WGS sequence"/>
</dbReference>
<dbReference type="SMART" id="SM00332">
    <property type="entry name" value="PP2Cc"/>
    <property type="match status" value="1"/>
</dbReference>
<dbReference type="AlphaFoldDB" id="A0A245ZFD5"/>
<protein>
    <submittedName>
        <fullName evidence="2">Serine/threonine phosphatase stp</fullName>
        <ecNumber evidence="2">3.1.3.16</ecNumber>
    </submittedName>
</protein>
<keyword evidence="2" id="KW-0378">Hydrolase</keyword>
<dbReference type="InterPro" id="IPR015655">
    <property type="entry name" value="PP2C"/>
</dbReference>
<dbReference type="PROSITE" id="PS51746">
    <property type="entry name" value="PPM_2"/>
    <property type="match status" value="1"/>
</dbReference>
<evidence type="ECO:0000313" key="3">
    <source>
        <dbReference type="Proteomes" id="UP000197290"/>
    </source>
</evidence>
<dbReference type="PANTHER" id="PTHR13832:SF827">
    <property type="entry name" value="PROTEIN PHOSPHATASE 1L"/>
    <property type="match status" value="1"/>
</dbReference>
<dbReference type="InterPro" id="IPR036457">
    <property type="entry name" value="PPM-type-like_dom_sf"/>
</dbReference>
<keyword evidence="3" id="KW-1185">Reference proteome</keyword>
<sequence>MIATQQIDTPHAATWHAAARSHVGLVRPVNEDRVFNCAAAGLWAIVDGMGGHAGGDIAAQTVVDTLRDLVARVPQPTLDDVRLAADAANHAIGRRNRATGVQTGATMVLALLDGARIHLAWAGDSRAYRLTGGHAEQLTRDHSVVQDLIDAGLLTKEAALRHPHANVVLRALGVADTVAIETRTVTLMAGERLLLCSDGLSRSLNEQAVPRDMGIAQLADTLLAQALVRDGSDNVSLVIVEQPEPRAVR</sequence>
<dbReference type="InterPro" id="IPR001932">
    <property type="entry name" value="PPM-type_phosphatase-like_dom"/>
</dbReference>
<dbReference type="RefSeq" id="WP_088368172.1">
    <property type="nucleotide sequence ID" value="NZ_NBBI01000006.1"/>
</dbReference>
<evidence type="ECO:0000313" key="2">
    <source>
        <dbReference type="EMBL" id="OWK28455.1"/>
    </source>
</evidence>
<dbReference type="Gene3D" id="3.60.40.10">
    <property type="entry name" value="PPM-type phosphatase domain"/>
    <property type="match status" value="1"/>
</dbReference>
<proteinExistence type="predicted"/>
<dbReference type="SMART" id="SM00331">
    <property type="entry name" value="PP2C_SIG"/>
    <property type="match status" value="1"/>
</dbReference>
<dbReference type="SUPFAM" id="SSF81606">
    <property type="entry name" value="PP2C-like"/>
    <property type="match status" value="1"/>
</dbReference>
<dbReference type="OrthoDB" id="9801841at2"/>
<evidence type="ECO:0000259" key="1">
    <source>
        <dbReference type="PROSITE" id="PS51746"/>
    </source>
</evidence>
<dbReference type="Pfam" id="PF13672">
    <property type="entry name" value="PP2C_2"/>
    <property type="match status" value="1"/>
</dbReference>
<dbReference type="EC" id="3.1.3.16" evidence="2"/>
<comment type="caution">
    <text evidence="2">The sequence shown here is derived from an EMBL/GenBank/DDBJ whole genome shotgun (WGS) entry which is preliminary data.</text>
</comment>
<feature type="domain" description="PPM-type phosphatase" evidence="1">
    <location>
        <begin position="14"/>
        <end position="242"/>
    </location>
</feature>
<dbReference type="PANTHER" id="PTHR13832">
    <property type="entry name" value="PROTEIN PHOSPHATASE 2C"/>
    <property type="match status" value="1"/>
</dbReference>
<gene>
    <name evidence="2" type="primary">stp_2</name>
    <name evidence="2" type="ORF">SPDO_28580</name>
</gene>
<dbReference type="CDD" id="cd00143">
    <property type="entry name" value="PP2Cc"/>
    <property type="match status" value="1"/>
</dbReference>